<name>A0ABY1JDL4_9BACT</name>
<evidence type="ECO:0000313" key="1">
    <source>
        <dbReference type="EMBL" id="SIN69386.1"/>
    </source>
</evidence>
<proteinExistence type="predicted"/>
<dbReference type="Gene3D" id="1.10.10.10">
    <property type="entry name" value="Winged helix-like DNA-binding domain superfamily/Winged helix DNA-binding domain"/>
    <property type="match status" value="1"/>
</dbReference>
<gene>
    <name evidence="1" type="ORF">SAMN05444368_1245</name>
</gene>
<sequence>MKSMKGKVIRDIRNQEAKRKQLQKEVFNQRYNATKEAKFIDKEDINMNSFRAIPKSVIQELGLSKAALAVYPVLCCEADFEKDEAFQISQKNIARFAGVSENSVRNALKELENAGLLTKEKVTDGPRHFYVYKVTFYRRPELEANEQRGDAIYFYNCIIDNGIWAELKPRAKVLYLTLRAVAKQDLELYSVIEGENYGGDWNGVNYDDYIRNRKWDVCDISLSKLCKLVKIERTNLTPILEELERYKLIERVGEWTKVYLKPGRLLRHKTLTSKIAY</sequence>
<dbReference type="Pfam" id="PF13730">
    <property type="entry name" value="HTH_36"/>
    <property type="match status" value="1"/>
</dbReference>
<keyword evidence="2" id="KW-1185">Reference proteome</keyword>
<accession>A0ABY1JDL4</accession>
<protein>
    <submittedName>
        <fullName evidence="1">Helix-turn-helix domain-containing protein</fullName>
    </submittedName>
</protein>
<organism evidence="1 2">
    <name type="scientific">Acetomicrobium flavidum</name>
    <dbReference type="NCBI Taxonomy" id="49896"/>
    <lineage>
        <taxon>Bacteria</taxon>
        <taxon>Thermotogati</taxon>
        <taxon>Synergistota</taxon>
        <taxon>Synergistia</taxon>
        <taxon>Synergistales</taxon>
        <taxon>Acetomicrobiaceae</taxon>
        <taxon>Acetomicrobium</taxon>
    </lineage>
</organism>
<dbReference type="SUPFAM" id="SSF46785">
    <property type="entry name" value="Winged helix' DNA-binding domain"/>
    <property type="match status" value="1"/>
</dbReference>
<dbReference type="InterPro" id="IPR036388">
    <property type="entry name" value="WH-like_DNA-bd_sf"/>
</dbReference>
<reference evidence="1 2" key="1">
    <citation type="submission" date="2016-11" db="EMBL/GenBank/DDBJ databases">
        <authorList>
            <person name="Varghese N."/>
            <person name="Submissions S."/>
        </authorList>
    </citation>
    <scope>NUCLEOTIDE SEQUENCE [LARGE SCALE GENOMIC DNA]</scope>
    <source>
        <strain evidence="1 2">DSM 20664</strain>
    </source>
</reference>
<dbReference type="EMBL" id="FSQZ01000001">
    <property type="protein sequence ID" value="SIN69386.1"/>
    <property type="molecule type" value="Genomic_DNA"/>
</dbReference>
<evidence type="ECO:0000313" key="2">
    <source>
        <dbReference type="Proteomes" id="UP000185093"/>
    </source>
</evidence>
<dbReference type="Proteomes" id="UP000185093">
    <property type="component" value="Unassembled WGS sequence"/>
</dbReference>
<dbReference type="RefSeq" id="WP_074199623.1">
    <property type="nucleotide sequence ID" value="NZ_FSQZ01000001.1"/>
</dbReference>
<comment type="caution">
    <text evidence="1">The sequence shown here is derived from an EMBL/GenBank/DDBJ whole genome shotgun (WGS) entry which is preliminary data.</text>
</comment>
<dbReference type="InterPro" id="IPR036390">
    <property type="entry name" value="WH_DNA-bd_sf"/>
</dbReference>